<dbReference type="PROSITE" id="PS01007">
    <property type="entry name" value="TRANSPOSASE_MUTATOR"/>
    <property type="match status" value="1"/>
</dbReference>
<sequence length="936" mass="105238">MLAATWSLRPDGHTLDSYKEYCNHPTAFTLKINHGVQTMVKDLGYIHTDLMLYYKIPKLPLHNGLKSLACDKDVMEMCQYVSQCKLMEVFVIHPISEPDLVDNEFDPLFSYPDNNTCKNKPSESNPAKGPSESNPAKRPCESNAGKSFSESNDGKRGSGSSNVKRPSGSNKGKRPIVIEDDDGSDSSEYSGDSDDSDFDIGDEDIIRDVDVDMDDFRKHTDENVEWTECTEKEVQVPPPFDYEEVDLEEFGSGTESDDPECERKRALKKLAKAHRPVDGLVYSDNFYIGQCLANKTLIKEMVSKIAVAQRRQLWLSRNDKTRMTAECRGKVPVFNDGGPVCKESGPLENKPKGDSVKCNKKSKKKGQVGESIKCPWLVHCTKSSKAETWWVRKFNDNHTCLQSRSIGKCTASFLSKEIEEAIKPDPRVPIASLKDQLQRKYELGLSDMKIFRAKQMAEERLFGDWAKQYAQLRQYALELKEKNPETTIKIDVERCFDVESQTRQFRRIYICLGALKNGFKAGKRDLLGLDGCFLSGPYPGQILTAVGVDPNNGIYPLAYAVVEGETKESWLWFLDCLGDDLELFRNSNFTFISDRQKGLIPALQETFPAAEHRYCLKHIYDNMKLQWRGEQYKDLLWRSATATTVQRFGKNMEEIKKLNPEMYNWLKDIPPQHWASKFPKMKSTQAVIYLSTSSPISVIIYGLVITCLTSATVSASYGGNETDYHALLSFKSTITHDPEKVLTSWNDSFHFCDWSGILCGKRHKRVTVLILESQGLEGSLSPHVGNLSFLRTLSIRNNSFQGAIPHELGRLSRLRHLYLNRNNFSGVIPANLSGCSNLEVLSLARNKLVGSIPKEISLFSKLTGLEISKNKLTGGIPSFLGNITSMEVFSCVENPLGGSIPDTLGLWKSLTTFYSGGCNLYGSIPRSIFNLSLLVN</sequence>
<dbReference type="InterPro" id="IPR032675">
    <property type="entry name" value="LRR_dom_sf"/>
</dbReference>
<evidence type="ECO:0000313" key="11">
    <source>
        <dbReference type="Proteomes" id="UP001151760"/>
    </source>
</evidence>
<evidence type="ECO:0000256" key="1">
    <source>
        <dbReference type="ARBA" id="ARBA00022578"/>
    </source>
</evidence>
<organism evidence="10 11">
    <name type="scientific">Tanacetum coccineum</name>
    <dbReference type="NCBI Taxonomy" id="301880"/>
    <lineage>
        <taxon>Eukaryota</taxon>
        <taxon>Viridiplantae</taxon>
        <taxon>Streptophyta</taxon>
        <taxon>Embryophyta</taxon>
        <taxon>Tracheophyta</taxon>
        <taxon>Spermatophyta</taxon>
        <taxon>Magnoliopsida</taxon>
        <taxon>eudicotyledons</taxon>
        <taxon>Gunneridae</taxon>
        <taxon>Pentapetalae</taxon>
        <taxon>asterids</taxon>
        <taxon>campanulids</taxon>
        <taxon>Asterales</taxon>
        <taxon>Asteraceae</taxon>
        <taxon>Asteroideae</taxon>
        <taxon>Anthemideae</taxon>
        <taxon>Anthemidinae</taxon>
        <taxon>Tanacetum</taxon>
    </lineage>
</organism>
<proteinExistence type="predicted"/>
<dbReference type="InterPro" id="IPR058594">
    <property type="entry name" value="PB1-like_dom_pln"/>
</dbReference>
<dbReference type="Pfam" id="PF26130">
    <property type="entry name" value="PB1-like"/>
    <property type="match status" value="1"/>
</dbReference>
<evidence type="ECO:0000259" key="8">
    <source>
        <dbReference type="Pfam" id="PF10551"/>
    </source>
</evidence>
<feature type="non-terminal residue" evidence="10">
    <location>
        <position position="936"/>
    </location>
</feature>
<dbReference type="Gene3D" id="3.80.10.10">
    <property type="entry name" value="Ribonuclease Inhibitor"/>
    <property type="match status" value="1"/>
</dbReference>
<keyword evidence="11" id="KW-1185">Reference proteome</keyword>
<dbReference type="PANTHER" id="PTHR31973:SF190">
    <property type="entry name" value="MULE TRANSPOSASE DOMAIN-CONTAINING PROTEIN"/>
    <property type="match status" value="1"/>
</dbReference>
<dbReference type="InterPro" id="IPR001611">
    <property type="entry name" value="Leu-rich_rpt"/>
</dbReference>
<name>A0ABQ5E579_9ASTR</name>
<dbReference type="InterPro" id="IPR013210">
    <property type="entry name" value="LRR_N_plant-typ"/>
</dbReference>
<dbReference type="Pfam" id="PF10551">
    <property type="entry name" value="MULE"/>
    <property type="match status" value="1"/>
</dbReference>
<feature type="region of interest" description="Disordered" evidence="6">
    <location>
        <begin position="115"/>
        <end position="202"/>
    </location>
</feature>
<evidence type="ECO:0000259" key="9">
    <source>
        <dbReference type="Pfam" id="PF26130"/>
    </source>
</evidence>
<evidence type="ECO:0000256" key="5">
    <source>
        <dbReference type="ARBA" id="ARBA00023172"/>
    </source>
</evidence>
<feature type="compositionally biased region" description="Polar residues" evidence="6">
    <location>
        <begin position="158"/>
        <end position="170"/>
    </location>
</feature>
<feature type="compositionally biased region" description="Acidic residues" evidence="6">
    <location>
        <begin position="178"/>
        <end position="202"/>
    </location>
</feature>
<feature type="domain" description="MULE transposase" evidence="8">
    <location>
        <begin position="527"/>
        <end position="622"/>
    </location>
</feature>
<keyword evidence="5" id="KW-0233">DNA recombination</keyword>
<evidence type="ECO:0000313" key="10">
    <source>
        <dbReference type="EMBL" id="GJT46016.1"/>
    </source>
</evidence>
<dbReference type="Pfam" id="PF00560">
    <property type="entry name" value="LRR_1"/>
    <property type="match status" value="1"/>
</dbReference>
<feature type="domain" description="Leucine-rich repeat-containing N-terminal plant-type" evidence="7">
    <location>
        <begin position="721"/>
        <end position="759"/>
    </location>
</feature>
<comment type="caution">
    <text evidence="10">The sequence shown here is derived from an EMBL/GenBank/DDBJ whole genome shotgun (WGS) entry which is preliminary data.</text>
</comment>
<keyword evidence="4" id="KW-0238">DNA-binding</keyword>
<gene>
    <name evidence="10" type="ORF">Tco_0954731</name>
</gene>
<dbReference type="SUPFAM" id="SSF52058">
    <property type="entry name" value="L domain-like"/>
    <property type="match status" value="1"/>
</dbReference>
<dbReference type="EMBL" id="BQNB010015949">
    <property type="protein sequence ID" value="GJT46016.1"/>
    <property type="molecule type" value="Genomic_DNA"/>
</dbReference>
<evidence type="ECO:0000256" key="3">
    <source>
        <dbReference type="ARBA" id="ARBA00022737"/>
    </source>
</evidence>
<keyword evidence="1" id="KW-0815">Transposition</keyword>
<dbReference type="InterPro" id="IPR001207">
    <property type="entry name" value="Transposase_mutator"/>
</dbReference>
<feature type="compositionally biased region" description="Polar residues" evidence="6">
    <location>
        <begin position="115"/>
        <end position="125"/>
    </location>
</feature>
<evidence type="ECO:0000256" key="6">
    <source>
        <dbReference type="SAM" id="MobiDB-lite"/>
    </source>
</evidence>
<reference evidence="10" key="1">
    <citation type="journal article" date="2022" name="Int. J. Mol. Sci.">
        <title>Draft Genome of Tanacetum Coccineum: Genomic Comparison of Closely Related Tanacetum-Family Plants.</title>
        <authorList>
            <person name="Yamashiro T."/>
            <person name="Shiraishi A."/>
            <person name="Nakayama K."/>
            <person name="Satake H."/>
        </authorList>
    </citation>
    <scope>NUCLEOTIDE SEQUENCE</scope>
</reference>
<dbReference type="Pfam" id="PF13855">
    <property type="entry name" value="LRR_8"/>
    <property type="match status" value="1"/>
</dbReference>
<accession>A0ABQ5E579</accession>
<protein>
    <submittedName>
        <fullName evidence="10">Leucine-rich repeat protein</fullName>
    </submittedName>
</protein>
<keyword evidence="3" id="KW-0677">Repeat</keyword>
<keyword evidence="2" id="KW-0433">Leucine-rich repeat</keyword>
<dbReference type="InterPro" id="IPR018289">
    <property type="entry name" value="MULE_transposase_dom"/>
</dbReference>
<evidence type="ECO:0000256" key="2">
    <source>
        <dbReference type="ARBA" id="ARBA00022614"/>
    </source>
</evidence>
<feature type="domain" description="PB1-like" evidence="9">
    <location>
        <begin position="36"/>
        <end position="90"/>
    </location>
</feature>
<evidence type="ECO:0000259" key="7">
    <source>
        <dbReference type="Pfam" id="PF08263"/>
    </source>
</evidence>
<evidence type="ECO:0000256" key="4">
    <source>
        <dbReference type="ARBA" id="ARBA00023125"/>
    </source>
</evidence>
<dbReference type="Proteomes" id="UP001151760">
    <property type="component" value="Unassembled WGS sequence"/>
</dbReference>
<dbReference type="PANTHER" id="PTHR31973">
    <property type="entry name" value="POLYPROTEIN, PUTATIVE-RELATED"/>
    <property type="match status" value="1"/>
</dbReference>
<dbReference type="Pfam" id="PF08263">
    <property type="entry name" value="LRRNT_2"/>
    <property type="match status" value="1"/>
</dbReference>
<reference evidence="10" key="2">
    <citation type="submission" date="2022-01" db="EMBL/GenBank/DDBJ databases">
        <authorList>
            <person name="Yamashiro T."/>
            <person name="Shiraishi A."/>
            <person name="Satake H."/>
            <person name="Nakayama K."/>
        </authorList>
    </citation>
    <scope>NUCLEOTIDE SEQUENCE</scope>
</reference>